<keyword evidence="2" id="KW-1185">Reference proteome</keyword>
<name>A0A846XUT6_9NOCA</name>
<organism evidence="1 2">
    <name type="scientific">Nocardia vermiculata</name>
    <dbReference type="NCBI Taxonomy" id="257274"/>
    <lineage>
        <taxon>Bacteria</taxon>
        <taxon>Bacillati</taxon>
        <taxon>Actinomycetota</taxon>
        <taxon>Actinomycetes</taxon>
        <taxon>Mycobacteriales</taxon>
        <taxon>Nocardiaceae</taxon>
        <taxon>Nocardia</taxon>
    </lineage>
</organism>
<accession>A0A846XUT6</accession>
<proteinExistence type="predicted"/>
<protein>
    <submittedName>
        <fullName evidence="1">Uncharacterized protein</fullName>
    </submittedName>
</protein>
<dbReference type="AlphaFoldDB" id="A0A846XUT6"/>
<dbReference type="EMBL" id="JAAXOP010000004">
    <property type="protein sequence ID" value="NKY50377.1"/>
    <property type="molecule type" value="Genomic_DNA"/>
</dbReference>
<comment type="caution">
    <text evidence="1">The sequence shown here is derived from an EMBL/GenBank/DDBJ whole genome shotgun (WGS) entry which is preliminary data.</text>
</comment>
<dbReference type="Proteomes" id="UP000565711">
    <property type="component" value="Unassembled WGS sequence"/>
</dbReference>
<reference evidence="1 2" key="1">
    <citation type="submission" date="2020-04" db="EMBL/GenBank/DDBJ databases">
        <title>MicrobeNet Type strains.</title>
        <authorList>
            <person name="Nicholson A.C."/>
        </authorList>
    </citation>
    <scope>NUCLEOTIDE SEQUENCE [LARGE SCALE GENOMIC DNA]</scope>
    <source>
        <strain evidence="1 2">JCM 12354</strain>
    </source>
</reference>
<evidence type="ECO:0000313" key="1">
    <source>
        <dbReference type="EMBL" id="NKY50377.1"/>
    </source>
</evidence>
<gene>
    <name evidence="1" type="ORF">HGA08_09160</name>
</gene>
<sequence length="69" mass="7356">MTDRTNVVNAGPSPGRYEVLDYFGKCPECGYPAHAAAEATDATTVVASCDRPCGWTGMVPLTTMTSRTR</sequence>
<evidence type="ECO:0000313" key="2">
    <source>
        <dbReference type="Proteomes" id="UP000565711"/>
    </source>
</evidence>
<dbReference type="RefSeq" id="WP_067879115.1">
    <property type="nucleotide sequence ID" value="NZ_JAAXOP010000004.1"/>
</dbReference>